<gene>
    <name evidence="2" type="ORF">FA09DRAFT_332144</name>
</gene>
<sequence>MESRRCRSAPSLALAAPAASVHASRLWRSPAATLQACRDRSQRLCPPSIGASWSAALLLPRQKPRQTAASAHASGRRCGRNGAASRRQPRRQAPRARFFGAPEPQRRAAR</sequence>
<evidence type="ECO:0000256" key="1">
    <source>
        <dbReference type="SAM" id="MobiDB-lite"/>
    </source>
</evidence>
<keyword evidence="3" id="KW-1185">Reference proteome</keyword>
<dbReference type="AlphaFoldDB" id="A0A316Z2B2"/>
<accession>A0A316Z2B2</accession>
<feature type="region of interest" description="Disordered" evidence="1">
    <location>
        <begin position="61"/>
        <end position="110"/>
    </location>
</feature>
<evidence type="ECO:0000313" key="3">
    <source>
        <dbReference type="Proteomes" id="UP000245946"/>
    </source>
</evidence>
<dbReference type="RefSeq" id="XP_025595785.1">
    <property type="nucleotide sequence ID" value="XM_025743334.1"/>
</dbReference>
<evidence type="ECO:0000313" key="2">
    <source>
        <dbReference type="EMBL" id="PWN95506.1"/>
    </source>
</evidence>
<reference evidence="2 3" key="1">
    <citation type="journal article" date="2018" name="Mol. Biol. Evol.">
        <title>Broad Genomic Sampling Reveals a Smut Pathogenic Ancestry of the Fungal Clade Ustilaginomycotina.</title>
        <authorList>
            <person name="Kijpornyongpan T."/>
            <person name="Mondo S.J."/>
            <person name="Barry K."/>
            <person name="Sandor L."/>
            <person name="Lee J."/>
            <person name="Lipzen A."/>
            <person name="Pangilinan J."/>
            <person name="LaButti K."/>
            <person name="Hainaut M."/>
            <person name="Henrissat B."/>
            <person name="Grigoriev I.V."/>
            <person name="Spatafora J.W."/>
            <person name="Aime M.C."/>
        </authorList>
    </citation>
    <scope>NUCLEOTIDE SEQUENCE [LARGE SCALE GENOMIC DNA]</scope>
    <source>
        <strain evidence="2 3">MCA 4186</strain>
    </source>
</reference>
<dbReference type="GeneID" id="37270878"/>
<protein>
    <submittedName>
        <fullName evidence="2">Uncharacterized protein</fullName>
    </submittedName>
</protein>
<dbReference type="Proteomes" id="UP000245946">
    <property type="component" value="Unassembled WGS sequence"/>
</dbReference>
<proteinExistence type="predicted"/>
<dbReference type="EMBL" id="KZ819304">
    <property type="protein sequence ID" value="PWN95506.1"/>
    <property type="molecule type" value="Genomic_DNA"/>
</dbReference>
<name>A0A316Z2B2_9BASI</name>
<organism evidence="2 3">
    <name type="scientific">Tilletiopsis washingtonensis</name>
    <dbReference type="NCBI Taxonomy" id="58919"/>
    <lineage>
        <taxon>Eukaryota</taxon>
        <taxon>Fungi</taxon>
        <taxon>Dikarya</taxon>
        <taxon>Basidiomycota</taxon>
        <taxon>Ustilaginomycotina</taxon>
        <taxon>Exobasidiomycetes</taxon>
        <taxon>Entylomatales</taxon>
        <taxon>Entylomatales incertae sedis</taxon>
        <taxon>Tilletiopsis</taxon>
    </lineage>
</organism>